<evidence type="ECO:0000259" key="9">
    <source>
        <dbReference type="Pfam" id="PF13231"/>
    </source>
</evidence>
<dbReference type="InterPro" id="IPR038731">
    <property type="entry name" value="RgtA/B/C-like"/>
</dbReference>
<dbReference type="Proteomes" id="UP000179221">
    <property type="component" value="Unassembled WGS sequence"/>
</dbReference>
<evidence type="ECO:0000256" key="8">
    <source>
        <dbReference type="SAM" id="Phobius"/>
    </source>
</evidence>
<reference evidence="10 11" key="1">
    <citation type="journal article" date="2016" name="Nat. Commun.">
        <title>Thousands of microbial genomes shed light on interconnected biogeochemical processes in an aquifer system.</title>
        <authorList>
            <person name="Anantharaman K."/>
            <person name="Brown C.T."/>
            <person name="Hug L.A."/>
            <person name="Sharon I."/>
            <person name="Castelle C.J."/>
            <person name="Probst A.J."/>
            <person name="Thomas B.C."/>
            <person name="Singh A."/>
            <person name="Wilkins M.J."/>
            <person name="Karaoz U."/>
            <person name="Brodie E.L."/>
            <person name="Williams K.H."/>
            <person name="Hubbard S.S."/>
            <person name="Banfield J.F."/>
        </authorList>
    </citation>
    <scope>NUCLEOTIDE SEQUENCE [LARGE SCALE GENOMIC DNA]</scope>
</reference>
<feature type="transmembrane region" description="Helical" evidence="8">
    <location>
        <begin position="91"/>
        <end position="112"/>
    </location>
</feature>
<evidence type="ECO:0000313" key="11">
    <source>
        <dbReference type="Proteomes" id="UP000179221"/>
    </source>
</evidence>
<comment type="subcellular location">
    <subcellularLocation>
        <location evidence="1">Cell membrane</location>
        <topology evidence="1">Multi-pass membrane protein</topology>
    </subcellularLocation>
</comment>
<dbReference type="InterPro" id="IPR050297">
    <property type="entry name" value="LipidA_mod_glycosyltrf_83"/>
</dbReference>
<dbReference type="PANTHER" id="PTHR33908">
    <property type="entry name" value="MANNOSYLTRANSFERASE YKCB-RELATED"/>
    <property type="match status" value="1"/>
</dbReference>
<evidence type="ECO:0000313" key="10">
    <source>
        <dbReference type="EMBL" id="OGM27585.1"/>
    </source>
</evidence>
<keyword evidence="3" id="KW-0328">Glycosyltransferase</keyword>
<evidence type="ECO:0000256" key="1">
    <source>
        <dbReference type="ARBA" id="ARBA00004651"/>
    </source>
</evidence>
<evidence type="ECO:0000256" key="7">
    <source>
        <dbReference type="ARBA" id="ARBA00023136"/>
    </source>
</evidence>
<evidence type="ECO:0000256" key="2">
    <source>
        <dbReference type="ARBA" id="ARBA00022475"/>
    </source>
</evidence>
<keyword evidence="7 8" id="KW-0472">Membrane</keyword>
<keyword evidence="4" id="KW-0808">Transferase</keyword>
<feature type="transmembrane region" description="Helical" evidence="8">
    <location>
        <begin position="367"/>
        <end position="384"/>
    </location>
</feature>
<feature type="transmembrane region" description="Helical" evidence="8">
    <location>
        <begin position="144"/>
        <end position="162"/>
    </location>
</feature>
<evidence type="ECO:0000256" key="3">
    <source>
        <dbReference type="ARBA" id="ARBA00022676"/>
    </source>
</evidence>
<keyword evidence="2" id="KW-1003">Cell membrane</keyword>
<evidence type="ECO:0000256" key="6">
    <source>
        <dbReference type="ARBA" id="ARBA00022989"/>
    </source>
</evidence>
<dbReference type="GO" id="GO:0010041">
    <property type="term" value="P:response to iron(III) ion"/>
    <property type="evidence" value="ECO:0007669"/>
    <property type="project" value="TreeGrafter"/>
</dbReference>
<feature type="transmembrane region" description="Helical" evidence="8">
    <location>
        <begin position="396"/>
        <end position="414"/>
    </location>
</feature>
<dbReference type="EMBL" id="MGGL01000004">
    <property type="protein sequence ID" value="OGM27585.1"/>
    <property type="molecule type" value="Genomic_DNA"/>
</dbReference>
<name>A0A1F7YM24_9BACT</name>
<dbReference type="PANTHER" id="PTHR33908:SF3">
    <property type="entry name" value="UNDECAPRENYL PHOSPHATE-ALPHA-4-AMINO-4-DEOXY-L-ARABINOSE ARABINOSYL TRANSFERASE"/>
    <property type="match status" value="1"/>
</dbReference>
<dbReference type="AlphaFoldDB" id="A0A1F7YM24"/>
<proteinExistence type="predicted"/>
<keyword evidence="5 8" id="KW-0812">Transmembrane</keyword>
<feature type="transmembrane region" description="Helical" evidence="8">
    <location>
        <begin position="212"/>
        <end position="231"/>
    </location>
</feature>
<gene>
    <name evidence="10" type="ORF">A2628_02240</name>
</gene>
<comment type="caution">
    <text evidence="10">The sequence shown here is derived from an EMBL/GenBank/DDBJ whole genome shotgun (WGS) entry which is preliminary data.</text>
</comment>
<accession>A0A1F7YM24</accession>
<dbReference type="Pfam" id="PF13231">
    <property type="entry name" value="PMT_2"/>
    <property type="match status" value="1"/>
</dbReference>
<feature type="transmembrane region" description="Helical" evidence="8">
    <location>
        <begin position="6"/>
        <end position="25"/>
    </location>
</feature>
<sequence length="560" mass="64415">MKSKFGLKHILFISLFIVGVFLRLWQINSVPKELFGDEIDVGLQAYSILTTGKDYLGNRFPVMFHSFSEYRLPYQLYVDVPFIKLFGLGGLGVRMPSVLMGLLTLIALYFLVKELFDTKLALISTLFLLFSPWHVNFSRQANDAGMILPFVILGTLFFAKGLRRFNYFLLSVIFFSIGIYTYAIAALFIPVFFIVLFIIYRGAVIKFGLKRLFIAGIIGITVLLPYINSTFSGKTTKRFSDIQVASHDEIMQEVVDGRRWSGSFITRVFYNKNRVYFEKVIKNYMSAFSTNFLFTRGDSNMRQAIEGFGQMYYFDIPLLLLGIFVLLRGLNKKSGESSKFKLIFLWLLFAPVPSALTRNGGTHASRLTLMLPPLVLLSSLGFVHMANSLKNFKMKLLFTAFVILAAFNVLYFIHRYFVIWPNISWRFWQYGYKDTLAFVKSVDGNYQKIIFNNTYEPSLPRFLFYYGYDMNQFQKQFKGDVHQVNIIEGLNGFSLGDKYYFGELKKPIERLAKQGTLVVASAEKDATNPSIFENSNLDLLKTVNSPDDIPIFYVYTEISR</sequence>
<dbReference type="GO" id="GO:0016763">
    <property type="term" value="F:pentosyltransferase activity"/>
    <property type="evidence" value="ECO:0007669"/>
    <property type="project" value="TreeGrafter"/>
</dbReference>
<organism evidence="10 11">
    <name type="scientific">Candidatus Woesebacteria bacterium RIFCSPHIGHO2_01_FULL_40_22</name>
    <dbReference type="NCBI Taxonomy" id="1802499"/>
    <lineage>
        <taxon>Bacteria</taxon>
        <taxon>Candidatus Woeseibacteriota</taxon>
    </lineage>
</organism>
<dbReference type="GO" id="GO:0005886">
    <property type="term" value="C:plasma membrane"/>
    <property type="evidence" value="ECO:0007669"/>
    <property type="project" value="UniProtKB-SubCell"/>
</dbReference>
<feature type="transmembrane region" description="Helical" evidence="8">
    <location>
        <begin position="311"/>
        <end position="330"/>
    </location>
</feature>
<evidence type="ECO:0000256" key="4">
    <source>
        <dbReference type="ARBA" id="ARBA00022679"/>
    </source>
</evidence>
<dbReference type="GO" id="GO:0009103">
    <property type="term" value="P:lipopolysaccharide biosynthetic process"/>
    <property type="evidence" value="ECO:0007669"/>
    <property type="project" value="UniProtKB-ARBA"/>
</dbReference>
<evidence type="ECO:0000256" key="5">
    <source>
        <dbReference type="ARBA" id="ARBA00022692"/>
    </source>
</evidence>
<feature type="domain" description="Glycosyltransferase RgtA/B/C/D-like" evidence="9">
    <location>
        <begin position="82"/>
        <end position="226"/>
    </location>
</feature>
<keyword evidence="6 8" id="KW-1133">Transmembrane helix</keyword>
<protein>
    <recommendedName>
        <fullName evidence="9">Glycosyltransferase RgtA/B/C/D-like domain-containing protein</fullName>
    </recommendedName>
</protein>
<feature type="transmembrane region" description="Helical" evidence="8">
    <location>
        <begin position="342"/>
        <end position="361"/>
    </location>
</feature>
<feature type="transmembrane region" description="Helical" evidence="8">
    <location>
        <begin position="168"/>
        <end position="200"/>
    </location>
</feature>